<dbReference type="Gene3D" id="2.40.160.20">
    <property type="match status" value="1"/>
</dbReference>
<proteinExistence type="predicted"/>
<dbReference type="InterPro" id="IPR011250">
    <property type="entry name" value="OMP/PagP_B-barrel"/>
</dbReference>
<dbReference type="AlphaFoldDB" id="Q023H2"/>
<dbReference type="InParanoid" id="Q023H2"/>
<sequence>MIEMQTAGGGVIILHRLRAERNPLRAVGKLKVIPIFALLSLGALAQERYELGGEVTAMSGATLGGIGTHAVLSGSAGDSFSRYLSGVVEVAVIPMNNRTLLPAAALGVKGSDLFDFNFALHGGVPIKKWEPYGIFGLGVLMNPYTAALLDATGAVAYVGQRHSKFAVQYGAGCRYNVGERWGVKAEYRYTSSAQNFNRIMGGVYYRFEDHGVFGFLPAFAHRLMR</sequence>
<dbReference type="eggNOG" id="COG3637">
    <property type="taxonomic scope" value="Bacteria"/>
</dbReference>
<evidence type="ECO:0000259" key="2">
    <source>
        <dbReference type="Pfam" id="PF13505"/>
    </source>
</evidence>
<organism evidence="3">
    <name type="scientific">Solibacter usitatus (strain Ellin6076)</name>
    <dbReference type="NCBI Taxonomy" id="234267"/>
    <lineage>
        <taxon>Bacteria</taxon>
        <taxon>Pseudomonadati</taxon>
        <taxon>Acidobacteriota</taxon>
        <taxon>Terriglobia</taxon>
        <taxon>Bryobacterales</taxon>
        <taxon>Solibacteraceae</taxon>
        <taxon>Candidatus Solibacter</taxon>
    </lineage>
</organism>
<name>Q023H2_SOLUE</name>
<dbReference type="InterPro" id="IPR027385">
    <property type="entry name" value="Beta-barrel_OMP"/>
</dbReference>
<feature type="domain" description="Outer membrane protein beta-barrel" evidence="2">
    <location>
        <begin position="38"/>
        <end position="207"/>
    </location>
</feature>
<evidence type="ECO:0000256" key="1">
    <source>
        <dbReference type="ARBA" id="ARBA00022729"/>
    </source>
</evidence>
<protein>
    <recommendedName>
        <fullName evidence="2">Outer membrane protein beta-barrel domain-containing protein</fullName>
    </recommendedName>
</protein>
<dbReference type="KEGG" id="sus:Acid_2888"/>
<dbReference type="EMBL" id="CP000473">
    <property type="protein sequence ID" value="ABJ83874.1"/>
    <property type="molecule type" value="Genomic_DNA"/>
</dbReference>
<gene>
    <name evidence="3" type="ordered locus">Acid_2888</name>
</gene>
<evidence type="ECO:0000313" key="3">
    <source>
        <dbReference type="EMBL" id="ABJ83874.1"/>
    </source>
</evidence>
<dbReference type="HOGENOM" id="CLU_1229219_0_0_0"/>
<keyword evidence="1" id="KW-0732">Signal</keyword>
<dbReference type="SUPFAM" id="SSF56925">
    <property type="entry name" value="OMPA-like"/>
    <property type="match status" value="1"/>
</dbReference>
<dbReference type="Pfam" id="PF13505">
    <property type="entry name" value="OMP_b-brl"/>
    <property type="match status" value="1"/>
</dbReference>
<accession>Q023H2</accession>
<reference evidence="3" key="1">
    <citation type="submission" date="2006-10" db="EMBL/GenBank/DDBJ databases">
        <title>Complete sequence of Solibacter usitatus Ellin6076.</title>
        <authorList>
            <consortium name="US DOE Joint Genome Institute"/>
            <person name="Copeland A."/>
            <person name="Lucas S."/>
            <person name="Lapidus A."/>
            <person name="Barry K."/>
            <person name="Detter J.C."/>
            <person name="Glavina del Rio T."/>
            <person name="Hammon N."/>
            <person name="Israni S."/>
            <person name="Dalin E."/>
            <person name="Tice H."/>
            <person name="Pitluck S."/>
            <person name="Thompson L.S."/>
            <person name="Brettin T."/>
            <person name="Bruce D."/>
            <person name="Han C."/>
            <person name="Tapia R."/>
            <person name="Gilna P."/>
            <person name="Schmutz J."/>
            <person name="Larimer F."/>
            <person name="Land M."/>
            <person name="Hauser L."/>
            <person name="Kyrpides N."/>
            <person name="Mikhailova N."/>
            <person name="Janssen P.H."/>
            <person name="Kuske C.R."/>
            <person name="Richardson P."/>
        </authorList>
    </citation>
    <scope>NUCLEOTIDE SEQUENCE</scope>
    <source>
        <strain evidence="3">Ellin6076</strain>
    </source>
</reference>